<keyword evidence="3" id="KW-1185">Reference proteome</keyword>
<gene>
    <name evidence="2" type="ORF">SAMN05216565_106183</name>
</gene>
<dbReference type="EMBL" id="FNJU01000006">
    <property type="protein sequence ID" value="SDP76096.1"/>
    <property type="molecule type" value="Genomic_DNA"/>
</dbReference>
<dbReference type="Proteomes" id="UP000199159">
    <property type="component" value="Unassembled WGS sequence"/>
</dbReference>
<sequence length="378" mass="44335">MMRFKMMFVFVMTLLIVGCNPSHQLYENSDVPYGKKLGLEKQPIPEEFFGESKEIKSLDMNGEAFNTVGGWLDNESILYITDNAEKSNIYRYHIFNGKKELFFSSDSRILSLKPNEDHSLFLLHTSNSRDKAELIVIDETGKQVFAWETEAYDLEYVWSPYKKEQLFITTFLQDWSFKTFVMDSKKEQVEQTNVKEPFVQWLDATTVAYMSWGVDEPSIEAPLFSFDLTTGKETLLFDSVISFSTFRDLLLTVQMQDDSESYSFYKFTKPDTKEKLAQHPYPLLTNYSSWYIPYQYYNEDTKSFITFKPYNTGDFDTYTELFELTSYSLEDGKETTLLENVNSYPILFSENGEFGLYGYQYEMIIDTRNNKVEHLIND</sequence>
<reference evidence="3" key="1">
    <citation type="submission" date="2016-10" db="EMBL/GenBank/DDBJ databases">
        <authorList>
            <person name="Varghese N."/>
            <person name="Submissions S."/>
        </authorList>
    </citation>
    <scope>NUCLEOTIDE SEQUENCE [LARGE SCALE GENOMIC DNA]</scope>
    <source>
        <strain evidence="3">IBRC-M10078</strain>
    </source>
</reference>
<accession>A0A1H0VDD0</accession>
<dbReference type="OrthoDB" id="2168335at2"/>
<proteinExistence type="predicted"/>
<organism evidence="2 3">
    <name type="scientific">Litchfieldia salsa</name>
    <dbReference type="NCBI Taxonomy" id="930152"/>
    <lineage>
        <taxon>Bacteria</taxon>
        <taxon>Bacillati</taxon>
        <taxon>Bacillota</taxon>
        <taxon>Bacilli</taxon>
        <taxon>Bacillales</taxon>
        <taxon>Bacillaceae</taxon>
        <taxon>Litchfieldia</taxon>
    </lineage>
</organism>
<dbReference type="Pfam" id="PF21101">
    <property type="entry name" value="YqgU"/>
    <property type="match status" value="1"/>
</dbReference>
<evidence type="ECO:0000313" key="3">
    <source>
        <dbReference type="Proteomes" id="UP000199159"/>
    </source>
</evidence>
<dbReference type="SUPFAM" id="SSF82171">
    <property type="entry name" value="DPP6 N-terminal domain-like"/>
    <property type="match status" value="1"/>
</dbReference>
<evidence type="ECO:0000259" key="1">
    <source>
        <dbReference type="Pfam" id="PF21101"/>
    </source>
</evidence>
<dbReference type="STRING" id="930152.SAMN05216565_106183"/>
<dbReference type="PROSITE" id="PS51257">
    <property type="entry name" value="PROKAR_LIPOPROTEIN"/>
    <property type="match status" value="1"/>
</dbReference>
<protein>
    <recommendedName>
        <fullName evidence="1">YqgU-like 6-bladed beta-propeller domain-containing protein</fullName>
    </recommendedName>
</protein>
<feature type="domain" description="YqgU-like 6-bladed beta-propeller" evidence="1">
    <location>
        <begin position="94"/>
        <end position="358"/>
    </location>
</feature>
<evidence type="ECO:0000313" key="2">
    <source>
        <dbReference type="EMBL" id="SDP76096.1"/>
    </source>
</evidence>
<name>A0A1H0VDD0_9BACI</name>
<dbReference type="AlphaFoldDB" id="A0A1H0VDD0"/>
<dbReference type="InterPro" id="IPR048421">
    <property type="entry name" value="YqgU_beta-prop"/>
</dbReference>